<dbReference type="AlphaFoldDB" id="A0A127M224"/>
<protein>
    <submittedName>
        <fullName evidence="1">Uncharacterized protein</fullName>
    </submittedName>
</protein>
<name>A0A127M224_9GAMM</name>
<organism evidence="1 2">
    <name type="scientific">Zhongshania aliphaticivorans</name>
    <dbReference type="NCBI Taxonomy" id="1470434"/>
    <lineage>
        <taxon>Bacteria</taxon>
        <taxon>Pseudomonadati</taxon>
        <taxon>Pseudomonadota</taxon>
        <taxon>Gammaproteobacteria</taxon>
        <taxon>Cellvibrionales</taxon>
        <taxon>Spongiibacteraceae</taxon>
        <taxon>Zhongshania</taxon>
    </lineage>
</organism>
<dbReference type="Proteomes" id="UP000074119">
    <property type="component" value="Chromosome"/>
</dbReference>
<accession>A0A127M224</accession>
<dbReference type="KEGG" id="zal:AZF00_02745"/>
<gene>
    <name evidence="1" type="ORF">AZF00_02745</name>
</gene>
<sequence>MWRPPLTTVDQQYLSVQSNLEQSEGFIPNAGISISSEIITSSLPDIIKEAVADVDQAELKVLWFDSKIRLVTQGIWIDATFKLQDRVNGVAGKGTFSGIAAVDVAGDQLRLRPAFQNIRIHDVELQNGTMVTDVLVLAAFKTLTGGLVETINSELLAKPMILDLKLNTSTVVDLAADLGDANTTVTAEKVKVSRNVKSSLVRIDETGLSMLLELQDGKLPAGKESEVVASSLGLKKTPSELNDLFQRYNRIFNKRWASYLDPVDARVDIDIQVAKHTLASLLREALSSQLQIEYQASVPSVQFKSTVEVKPSRIDCQDLRKPFSRTRYSRASCNWSCLRCVDPCRPLGHCSVCTDDPICVANKTACNVLEESRVAADNILHETARVAHQADQEAQVAKCDVLREANNFMALGRFEGVVGFSGTANLIVSNINVADDLTTIRITTGAAVKGRLDVGLKITPLDLGHVFLCVAPFGKRWSPVIKADIPYEERTIALRSRQGENDKRGYLILEGSIAPLRVDVKLDPPIKSLLTDPLFLAKCSAGATRLTQGLSLALTLESLGLTGRQDIVAQLLGEFSQEIDVKSFEHQIKSESITLTSTRKIVVQPMWGGKTIRLQSQ</sequence>
<proteinExistence type="predicted"/>
<dbReference type="EMBL" id="CP014544">
    <property type="protein sequence ID" value="AMO67282.1"/>
    <property type="molecule type" value="Genomic_DNA"/>
</dbReference>
<evidence type="ECO:0000313" key="1">
    <source>
        <dbReference type="EMBL" id="AMO67282.1"/>
    </source>
</evidence>
<reference evidence="1 2" key="1">
    <citation type="submission" date="2015-12" db="EMBL/GenBank/DDBJ databases">
        <authorList>
            <person name="Shamseldin A."/>
            <person name="Moawad H."/>
            <person name="Abd El-Rahim W.M."/>
            <person name="Sadowsky M.J."/>
        </authorList>
    </citation>
    <scope>NUCLEOTIDE SEQUENCE [LARGE SCALE GENOMIC DNA]</scope>
    <source>
        <strain evidence="1 2">SM2</strain>
    </source>
</reference>
<evidence type="ECO:0000313" key="2">
    <source>
        <dbReference type="Proteomes" id="UP000074119"/>
    </source>
</evidence>